<dbReference type="EMBL" id="VWKB01000020">
    <property type="protein sequence ID" value="KAA4096127.1"/>
    <property type="molecule type" value="Genomic_DNA"/>
</dbReference>
<name>A0A5M5E7F3_BACOV</name>
<accession>A0A5M5E7F3</accession>
<keyword evidence="2" id="KW-1185">Reference proteome</keyword>
<evidence type="ECO:0000313" key="2">
    <source>
        <dbReference type="Proteomes" id="UP000473905"/>
    </source>
</evidence>
<dbReference type="AlphaFoldDB" id="A0A5M5E7F3"/>
<dbReference type="InterPro" id="IPR025455">
    <property type="entry name" value="DUF4276"/>
</dbReference>
<proteinExistence type="predicted"/>
<evidence type="ECO:0000313" key="1">
    <source>
        <dbReference type="EMBL" id="KAA4096127.1"/>
    </source>
</evidence>
<dbReference type="Pfam" id="PF14103">
    <property type="entry name" value="DUF4276"/>
    <property type="match status" value="1"/>
</dbReference>
<reference evidence="1 2" key="1">
    <citation type="journal article" date="2019" name="Nat. Med.">
        <title>A library of human gut bacterial isolates paired with longitudinal multiomics data enables mechanistic microbiome research.</title>
        <authorList>
            <person name="Poyet M."/>
            <person name="Groussin M."/>
            <person name="Gibbons S.M."/>
            <person name="Avila-Pacheco J."/>
            <person name="Jiang X."/>
            <person name="Kearney S.M."/>
            <person name="Perrotta A.R."/>
            <person name="Berdy B."/>
            <person name="Zhao S."/>
            <person name="Lieberman T.D."/>
            <person name="Swanson P.K."/>
            <person name="Smith M."/>
            <person name="Roesemann S."/>
            <person name="Alexander J.E."/>
            <person name="Rich S.A."/>
            <person name="Livny J."/>
            <person name="Vlamakis H."/>
            <person name="Clish C."/>
            <person name="Bullock K."/>
            <person name="Deik A."/>
            <person name="Scott J."/>
            <person name="Pierce K.A."/>
            <person name="Xavier R.J."/>
            <person name="Alm E.J."/>
        </authorList>
    </citation>
    <scope>NUCLEOTIDE SEQUENCE [LARGE SCALE GENOMIC DNA]</scope>
    <source>
        <strain evidence="1 2">BIOML-A134</strain>
    </source>
</reference>
<dbReference type="Proteomes" id="UP000473905">
    <property type="component" value="Unassembled WGS sequence"/>
</dbReference>
<gene>
    <name evidence="1" type="ORF">F3D66_14865</name>
</gene>
<protein>
    <submittedName>
        <fullName evidence="1">DUF4276 family protein</fullName>
    </submittedName>
</protein>
<organism evidence="1 2">
    <name type="scientific">Bacteroides ovatus</name>
    <dbReference type="NCBI Taxonomy" id="28116"/>
    <lineage>
        <taxon>Bacteria</taxon>
        <taxon>Pseudomonadati</taxon>
        <taxon>Bacteroidota</taxon>
        <taxon>Bacteroidia</taxon>
        <taxon>Bacteroidales</taxon>
        <taxon>Bacteroidaceae</taxon>
        <taxon>Bacteroides</taxon>
    </lineage>
</organism>
<sequence length="189" mass="22517">MRVKQKKDSSKKSFPHTFGNSISTRKRYYFSLQRRRIPGDCMLSYAQAKRDLMILRRQYRDNDNERHLFTTMFDFYALPDDFPCFKKSSHYSDIRERISFIETEFAKDMGFDAFIPYIQLHEFESLLFVDITRLESDYITYWLIPPFKVLSSILLCLFVYPHQISVLCLEKKLVIRFTASILVPITTSA</sequence>
<comment type="caution">
    <text evidence="1">The sequence shown here is derived from an EMBL/GenBank/DDBJ whole genome shotgun (WGS) entry which is preliminary data.</text>
</comment>